<dbReference type="eggNOG" id="ENOG5033XIJ">
    <property type="taxonomic scope" value="Bacteria"/>
</dbReference>
<name>A0A1C2J060_ACITH</name>
<dbReference type="RefSeq" id="WP_024895075.1">
    <property type="nucleotide sequence ID" value="NZ_LWRZ01000004.1"/>
</dbReference>
<accession>A0A1C2J060</accession>
<sequence>MNNRKLITTLLIAALGGVCLPLVASATPAEIILLRHGEKMNPYALSPVGQARAAALARQYLGKNATYSLLPAHEKPAALMAITLHTIETMTPTAQSWGLPVTAFTVVPEPGLSKHQKMVQENLRTREAVHDIMTNPAYDQKVVVIMWEHKHIANAKLEAQFPGQQITFRQLLHLNKFKNVPQTWPKKTFDYFWIVRYQPGDTTPVSFSMEPEKFTGQYARLPENAWGKPE</sequence>
<reference evidence="1 2" key="1">
    <citation type="journal article" date="2016" name="Int. J. Mol. Sci.">
        <title>Comparative genomics of the extreme acidophile Acidithiobacillus thiooxidans reveals intraspecific divergence and niche adaptation.</title>
        <authorList>
            <person name="Zhang X."/>
            <person name="Feng X."/>
            <person name="Tao J."/>
            <person name="Ma L."/>
            <person name="Xiao Y."/>
            <person name="Liang Y."/>
            <person name="Liu X."/>
            <person name="Yin H."/>
        </authorList>
    </citation>
    <scope>NUCLEOTIDE SEQUENCE [LARGE SCALE GENOMIC DNA]</scope>
    <source>
        <strain evidence="1 2">A02</strain>
    </source>
</reference>
<protein>
    <recommendedName>
        <fullName evidence="3">Histidine phosphatase family protein</fullName>
    </recommendedName>
</protein>
<dbReference type="AlphaFoldDB" id="A0A1C2J060"/>
<evidence type="ECO:0000313" key="2">
    <source>
        <dbReference type="Proteomes" id="UP000094893"/>
    </source>
</evidence>
<evidence type="ECO:0008006" key="3">
    <source>
        <dbReference type="Google" id="ProtNLM"/>
    </source>
</evidence>
<proteinExistence type="predicted"/>
<dbReference type="EMBL" id="LWSA01000006">
    <property type="protein sequence ID" value="OCX77277.1"/>
    <property type="molecule type" value="Genomic_DNA"/>
</dbReference>
<dbReference type="InterPro" id="IPR029033">
    <property type="entry name" value="His_PPase_superfam"/>
</dbReference>
<gene>
    <name evidence="1" type="ORF">A6P07_00485</name>
</gene>
<dbReference type="Proteomes" id="UP000094893">
    <property type="component" value="Unassembled WGS sequence"/>
</dbReference>
<dbReference type="STRING" id="930.GCA_002079865_00191"/>
<dbReference type="SUPFAM" id="SSF53254">
    <property type="entry name" value="Phosphoglycerate mutase-like"/>
    <property type="match status" value="1"/>
</dbReference>
<comment type="caution">
    <text evidence="1">The sequence shown here is derived from an EMBL/GenBank/DDBJ whole genome shotgun (WGS) entry which is preliminary data.</text>
</comment>
<organism evidence="1 2">
    <name type="scientific">Acidithiobacillus thiooxidans</name>
    <name type="common">Thiobacillus thiooxidans</name>
    <dbReference type="NCBI Taxonomy" id="930"/>
    <lineage>
        <taxon>Bacteria</taxon>
        <taxon>Pseudomonadati</taxon>
        <taxon>Pseudomonadota</taxon>
        <taxon>Acidithiobacillia</taxon>
        <taxon>Acidithiobacillales</taxon>
        <taxon>Acidithiobacillaceae</taxon>
        <taxon>Acidithiobacillus</taxon>
    </lineage>
</organism>
<evidence type="ECO:0000313" key="1">
    <source>
        <dbReference type="EMBL" id="OCX77277.1"/>
    </source>
</evidence>